<dbReference type="GO" id="GO:0005736">
    <property type="term" value="C:RNA polymerase I complex"/>
    <property type="evidence" value="ECO:0007669"/>
    <property type="project" value="TreeGrafter"/>
</dbReference>
<dbReference type="InterPro" id="IPR045113">
    <property type="entry name" value="Rpb7-like"/>
</dbReference>
<evidence type="ECO:0000313" key="11">
    <source>
        <dbReference type="Proteomes" id="UP001652663"/>
    </source>
</evidence>
<keyword evidence="4" id="KW-0597">Phosphoprotein</keyword>
<dbReference type="KEGG" id="biu:109557287"/>
<comment type="subcellular location">
    <subcellularLocation>
        <location evidence="1">Nucleus</location>
        <location evidence="1">Nucleolus</location>
    </subcellularLocation>
</comment>
<dbReference type="CTD" id="221830"/>
<keyword evidence="3 7" id="KW-0240">DNA-directed RNA polymerase</keyword>
<evidence type="ECO:0000256" key="4">
    <source>
        <dbReference type="ARBA" id="ARBA00022553"/>
    </source>
</evidence>
<dbReference type="GO" id="GO:0006362">
    <property type="term" value="P:transcription elongation by RNA polymerase I"/>
    <property type="evidence" value="ECO:0007669"/>
    <property type="project" value="TreeGrafter"/>
</dbReference>
<keyword evidence="6 7" id="KW-0539">Nucleus</keyword>
<dbReference type="Gene3D" id="3.30.1490.120">
    <property type="entry name" value="RNA polymerase Rpb7-like, N-terminal domain"/>
    <property type="match status" value="1"/>
</dbReference>
<protein>
    <recommendedName>
        <fullName evidence="7">DNA-directed RNA polymerase subunit</fullName>
    </recommendedName>
</protein>
<sequence length="359" mass="39913">MAAGCSVAPRPKAASEGPAGVLPCLELPTYAAACALVNSRYSCLVAGPHRRHIALSPRYLNKKRTGIREQLNAELLRYSESLLGVPIAYDNIKVVGELGDIYDDQGHIHLNIEADFVVFCPEPGQKLMGTVNKVSSSHIGCLVHGCFNASIPKPEQMPADQWQTLQINVGDELEFEVFRLDSDAAGVFCIRGKLSIASLQTKCSAVPEEAPETGADEPVEKPPKKKKKKKKDREPCEVEGGATEPEDFAEVATKDEADLHVSNSVNGLWEEEPKKKKKKKKKKKQEHQDQEPVFQGSDSSGYQSDHTKKKKKRKNEEAEFTPLVERAPKRKGRSNFLLCVLNRIWFFKDLYTVDDESLN</sequence>
<dbReference type="GeneID" id="109557287"/>
<dbReference type="AlphaFoldDB" id="A0A6P5B6J7"/>
<name>A0A6P5B6J7_BOSIN</name>
<dbReference type="Pfam" id="PF17875">
    <property type="entry name" value="RPA43_OB"/>
    <property type="match status" value="1"/>
</dbReference>
<feature type="domain" description="RNA polymerase Rpb7-like N-terminal" evidence="9">
    <location>
        <begin position="51"/>
        <end position="106"/>
    </location>
</feature>
<feature type="compositionally biased region" description="Basic residues" evidence="8">
    <location>
        <begin position="275"/>
        <end position="285"/>
    </location>
</feature>
<reference evidence="12" key="1">
    <citation type="submission" date="2025-08" db="UniProtKB">
        <authorList>
            <consortium name="RefSeq"/>
        </authorList>
    </citation>
    <scope>IDENTIFICATION</scope>
    <source>
        <tissue evidence="12">Blood</tissue>
    </source>
</reference>
<feature type="region of interest" description="Disordered" evidence="8">
    <location>
        <begin position="207"/>
        <end position="323"/>
    </location>
</feature>
<keyword evidence="11" id="KW-1185">Reference proteome</keyword>
<evidence type="ECO:0000259" key="10">
    <source>
        <dbReference type="Pfam" id="PF17875"/>
    </source>
</evidence>
<dbReference type="InterPro" id="IPR041901">
    <property type="entry name" value="RNAP_I_Rpa43_N"/>
</dbReference>
<evidence type="ECO:0000259" key="9">
    <source>
        <dbReference type="Pfam" id="PF03876"/>
    </source>
</evidence>
<evidence type="ECO:0000256" key="3">
    <source>
        <dbReference type="ARBA" id="ARBA00022478"/>
    </source>
</evidence>
<dbReference type="Pfam" id="PF03876">
    <property type="entry name" value="SHS2_Rpb7-N"/>
    <property type="match status" value="1"/>
</dbReference>
<evidence type="ECO:0000256" key="6">
    <source>
        <dbReference type="ARBA" id="ARBA00023242"/>
    </source>
</evidence>
<evidence type="ECO:0000256" key="2">
    <source>
        <dbReference type="ARBA" id="ARBA00005930"/>
    </source>
</evidence>
<dbReference type="Proteomes" id="UP001652663">
    <property type="component" value="Chromosome 4"/>
</dbReference>
<dbReference type="OrthoDB" id="10250504at2759"/>
<dbReference type="GO" id="GO:0006352">
    <property type="term" value="P:DNA-templated transcription initiation"/>
    <property type="evidence" value="ECO:0007669"/>
    <property type="project" value="UniProtKB-UniRule"/>
</dbReference>
<comment type="function">
    <text evidence="7">DNA-dependent RNA polymerase which catalyzes the transcription of DNA into RNA using the four ribonucleoside triphosphates as substrates.</text>
</comment>
<accession>A0A6P5B6J7</accession>
<dbReference type="InterPro" id="IPR005576">
    <property type="entry name" value="Rpb7-like_N"/>
</dbReference>
<evidence type="ECO:0000256" key="1">
    <source>
        <dbReference type="ARBA" id="ARBA00004604"/>
    </source>
</evidence>
<organism evidence="11 12">
    <name type="scientific">Bos indicus</name>
    <name type="common">Zebu</name>
    <dbReference type="NCBI Taxonomy" id="9915"/>
    <lineage>
        <taxon>Eukaryota</taxon>
        <taxon>Metazoa</taxon>
        <taxon>Chordata</taxon>
        <taxon>Craniata</taxon>
        <taxon>Vertebrata</taxon>
        <taxon>Euteleostomi</taxon>
        <taxon>Mammalia</taxon>
        <taxon>Eutheria</taxon>
        <taxon>Laurasiatheria</taxon>
        <taxon>Artiodactyla</taxon>
        <taxon>Ruminantia</taxon>
        <taxon>Pecora</taxon>
        <taxon>Bovidae</taxon>
        <taxon>Bovinae</taxon>
        <taxon>Bos</taxon>
    </lineage>
</organism>
<feature type="domain" description="RPA43 OB" evidence="10">
    <location>
        <begin position="121"/>
        <end position="321"/>
    </location>
</feature>
<proteinExistence type="inferred from homology"/>
<dbReference type="PANTHER" id="PTHR12709:SF5">
    <property type="entry name" value="DNA-DIRECTED RNA POLYMERASE I SUBUNIT RPA43"/>
    <property type="match status" value="1"/>
</dbReference>
<dbReference type="RefSeq" id="XP_019814078.2">
    <property type="nucleotide sequence ID" value="XM_019958519.2"/>
</dbReference>
<gene>
    <name evidence="12" type="primary">POLR1F</name>
</gene>
<dbReference type="CDD" id="cd04328">
    <property type="entry name" value="RNAP_I_Rpa43_N"/>
    <property type="match status" value="1"/>
</dbReference>
<evidence type="ECO:0000256" key="5">
    <source>
        <dbReference type="ARBA" id="ARBA00023163"/>
    </source>
</evidence>
<comment type="similarity">
    <text evidence="2">Belongs to the eukaryotic RPA43 RNA polymerase subunit family.</text>
</comment>
<dbReference type="Gene3D" id="2.40.50.1060">
    <property type="match status" value="1"/>
</dbReference>
<dbReference type="InterPro" id="IPR036898">
    <property type="entry name" value="RNA_pol_Rpb7-like_N_sf"/>
</dbReference>
<dbReference type="InterPro" id="IPR041178">
    <property type="entry name" value="RPA43_OB"/>
</dbReference>
<evidence type="ECO:0000256" key="7">
    <source>
        <dbReference type="RuleBase" id="RU369086"/>
    </source>
</evidence>
<evidence type="ECO:0000256" key="8">
    <source>
        <dbReference type="SAM" id="MobiDB-lite"/>
    </source>
</evidence>
<keyword evidence="5 7" id="KW-0804">Transcription</keyword>
<dbReference type="PANTHER" id="PTHR12709">
    <property type="entry name" value="DNA-DIRECTED RNA POLYMERASE II, III"/>
    <property type="match status" value="1"/>
</dbReference>
<evidence type="ECO:0000313" key="12">
    <source>
        <dbReference type="RefSeq" id="XP_019814078.2"/>
    </source>
</evidence>